<protein>
    <submittedName>
        <fullName evidence="2">Uncharacterized protein</fullName>
    </submittedName>
</protein>
<evidence type="ECO:0000313" key="3">
    <source>
        <dbReference type="Proteomes" id="UP000653797"/>
    </source>
</evidence>
<keyword evidence="1" id="KW-1133">Transmembrane helix</keyword>
<evidence type="ECO:0000256" key="1">
    <source>
        <dbReference type="SAM" id="Phobius"/>
    </source>
</evidence>
<feature type="transmembrane region" description="Helical" evidence="1">
    <location>
        <begin position="77"/>
        <end position="96"/>
    </location>
</feature>
<feature type="transmembrane region" description="Helical" evidence="1">
    <location>
        <begin position="46"/>
        <end position="65"/>
    </location>
</feature>
<dbReference type="Pfam" id="PF22503">
    <property type="entry name" value="DUF6992"/>
    <property type="match status" value="1"/>
</dbReference>
<evidence type="ECO:0000313" key="2">
    <source>
        <dbReference type="EMBL" id="MBD2755500.1"/>
    </source>
</evidence>
<keyword evidence="1" id="KW-0812">Transmembrane</keyword>
<dbReference type="InterPro" id="IPR054261">
    <property type="entry name" value="DUF6992"/>
</dbReference>
<name>A0A927GFD8_9BACT</name>
<comment type="caution">
    <text evidence="2">The sequence shown here is derived from an EMBL/GenBank/DDBJ whole genome shotgun (WGS) entry which is preliminary data.</text>
</comment>
<gene>
    <name evidence="2" type="ORF">IC230_21535</name>
</gene>
<proteinExistence type="predicted"/>
<dbReference type="RefSeq" id="WP_191041115.1">
    <property type="nucleotide sequence ID" value="NZ_JACXAA010000008.1"/>
</dbReference>
<organism evidence="2 3">
    <name type="scientific">Spirosoma validum</name>
    <dbReference type="NCBI Taxonomy" id="2771355"/>
    <lineage>
        <taxon>Bacteria</taxon>
        <taxon>Pseudomonadati</taxon>
        <taxon>Bacteroidota</taxon>
        <taxon>Cytophagia</taxon>
        <taxon>Cytophagales</taxon>
        <taxon>Cytophagaceae</taxon>
        <taxon>Spirosoma</taxon>
    </lineage>
</organism>
<feature type="transmembrane region" description="Helical" evidence="1">
    <location>
        <begin position="173"/>
        <end position="191"/>
    </location>
</feature>
<dbReference type="EMBL" id="JACXAA010000008">
    <property type="protein sequence ID" value="MBD2755500.1"/>
    <property type="molecule type" value="Genomic_DNA"/>
</dbReference>
<keyword evidence="3" id="KW-1185">Reference proteome</keyword>
<accession>A0A927GFD8</accession>
<reference evidence="2" key="1">
    <citation type="submission" date="2020-09" db="EMBL/GenBank/DDBJ databases">
        <authorList>
            <person name="Kim M.K."/>
        </authorList>
    </citation>
    <scope>NUCLEOTIDE SEQUENCE</scope>
    <source>
        <strain evidence="2">BT704</strain>
    </source>
</reference>
<sequence>MNPLRHLLLGAGSFLLGNIASAQRVTPSPELRAFSEQRIKHQKTLGLTLGSFALANIAVGAIAAGQTSGETKYFHKMNVYWNLVNLGIAGFGLLGSRKGSADSETLADAIRKHENMKQILLINTGLDVAYVVGGAYLRERARSGLAQPGLARPGLANSQPDKSDQLNGYGKSIMVQGGFLLAFDLVNYFIFKKRGDKQERLLLSSGLSGVGVAFAIR</sequence>
<dbReference type="Proteomes" id="UP000653797">
    <property type="component" value="Unassembled WGS sequence"/>
</dbReference>
<dbReference type="AlphaFoldDB" id="A0A927GFD8"/>
<keyword evidence="1" id="KW-0472">Membrane</keyword>